<dbReference type="Gene3D" id="1.10.30.10">
    <property type="entry name" value="High mobility group box domain"/>
    <property type="match status" value="1"/>
</dbReference>
<evidence type="ECO:0000256" key="1">
    <source>
        <dbReference type="ARBA" id="ARBA00023125"/>
    </source>
</evidence>
<accession>A0A0D7BFR0</accession>
<evidence type="ECO:0000256" key="3">
    <source>
        <dbReference type="PROSITE-ProRule" id="PRU00267"/>
    </source>
</evidence>
<dbReference type="GO" id="GO:0000978">
    <property type="term" value="F:RNA polymerase II cis-regulatory region sequence-specific DNA binding"/>
    <property type="evidence" value="ECO:0007669"/>
    <property type="project" value="TreeGrafter"/>
</dbReference>
<dbReference type="InterPro" id="IPR051356">
    <property type="entry name" value="SOX/SOX-like_TF"/>
</dbReference>
<keyword evidence="6" id="KW-1185">Reference proteome</keyword>
<dbReference type="Proteomes" id="UP000054007">
    <property type="component" value="Unassembled WGS sequence"/>
</dbReference>
<dbReference type="SUPFAM" id="SSF47095">
    <property type="entry name" value="HMG-box"/>
    <property type="match status" value="1"/>
</dbReference>
<dbReference type="OrthoDB" id="6247875at2759"/>
<dbReference type="PANTHER" id="PTHR45789:SF2">
    <property type="entry name" value="FI18025P1"/>
    <property type="match status" value="1"/>
</dbReference>
<organism evidence="5 6">
    <name type="scientific">Cylindrobasidium torrendii FP15055 ss-10</name>
    <dbReference type="NCBI Taxonomy" id="1314674"/>
    <lineage>
        <taxon>Eukaryota</taxon>
        <taxon>Fungi</taxon>
        <taxon>Dikarya</taxon>
        <taxon>Basidiomycota</taxon>
        <taxon>Agaricomycotina</taxon>
        <taxon>Agaricomycetes</taxon>
        <taxon>Agaricomycetidae</taxon>
        <taxon>Agaricales</taxon>
        <taxon>Marasmiineae</taxon>
        <taxon>Physalacriaceae</taxon>
        <taxon>Cylindrobasidium</taxon>
    </lineage>
</organism>
<evidence type="ECO:0000259" key="4">
    <source>
        <dbReference type="PROSITE" id="PS50118"/>
    </source>
</evidence>
<evidence type="ECO:0000313" key="5">
    <source>
        <dbReference type="EMBL" id="KIY68446.1"/>
    </source>
</evidence>
<dbReference type="STRING" id="1314674.A0A0D7BFR0"/>
<feature type="non-terminal residue" evidence="5">
    <location>
        <position position="1"/>
    </location>
</feature>
<feature type="domain" description="HMG box" evidence="4">
    <location>
        <begin position="1"/>
        <end position="70"/>
    </location>
</feature>
<evidence type="ECO:0000313" key="6">
    <source>
        <dbReference type="Proteomes" id="UP000054007"/>
    </source>
</evidence>
<feature type="DNA-binding region" description="HMG box" evidence="3">
    <location>
        <begin position="1"/>
        <end position="70"/>
    </location>
</feature>
<sequence>VPRPRNAFILFRCDFVRQKVVPEEYERDHCNLSRIAGAVWNVMSKSDKAPWIDLAQLEKKEHAERYPHLR</sequence>
<dbReference type="GO" id="GO:0005634">
    <property type="term" value="C:nucleus"/>
    <property type="evidence" value="ECO:0007669"/>
    <property type="project" value="UniProtKB-UniRule"/>
</dbReference>
<evidence type="ECO:0000256" key="2">
    <source>
        <dbReference type="ARBA" id="ARBA00023242"/>
    </source>
</evidence>
<feature type="non-terminal residue" evidence="5">
    <location>
        <position position="70"/>
    </location>
</feature>
<keyword evidence="2 3" id="KW-0539">Nucleus</keyword>
<reference evidence="5 6" key="1">
    <citation type="journal article" date="2015" name="Fungal Genet. Biol.">
        <title>Evolution of novel wood decay mechanisms in Agaricales revealed by the genome sequences of Fistulina hepatica and Cylindrobasidium torrendii.</title>
        <authorList>
            <person name="Floudas D."/>
            <person name="Held B.W."/>
            <person name="Riley R."/>
            <person name="Nagy L.G."/>
            <person name="Koehler G."/>
            <person name="Ransdell A.S."/>
            <person name="Younus H."/>
            <person name="Chow J."/>
            <person name="Chiniquy J."/>
            <person name="Lipzen A."/>
            <person name="Tritt A."/>
            <person name="Sun H."/>
            <person name="Haridas S."/>
            <person name="LaButti K."/>
            <person name="Ohm R.A."/>
            <person name="Kues U."/>
            <person name="Blanchette R.A."/>
            <person name="Grigoriev I.V."/>
            <person name="Minto R.E."/>
            <person name="Hibbett D.S."/>
        </authorList>
    </citation>
    <scope>NUCLEOTIDE SEQUENCE [LARGE SCALE GENOMIC DNA]</scope>
    <source>
        <strain evidence="5 6">FP15055 ss-10</strain>
    </source>
</reference>
<dbReference type="InterPro" id="IPR036910">
    <property type="entry name" value="HMG_box_dom_sf"/>
</dbReference>
<keyword evidence="1 3" id="KW-0238">DNA-binding</keyword>
<dbReference type="SMART" id="SM00398">
    <property type="entry name" value="HMG"/>
    <property type="match status" value="1"/>
</dbReference>
<dbReference type="GO" id="GO:0000981">
    <property type="term" value="F:DNA-binding transcription factor activity, RNA polymerase II-specific"/>
    <property type="evidence" value="ECO:0007669"/>
    <property type="project" value="TreeGrafter"/>
</dbReference>
<protein>
    <recommendedName>
        <fullName evidence="4">HMG box domain-containing protein</fullName>
    </recommendedName>
</protein>
<dbReference type="PROSITE" id="PS50118">
    <property type="entry name" value="HMG_BOX_2"/>
    <property type="match status" value="1"/>
</dbReference>
<dbReference type="Pfam" id="PF00505">
    <property type="entry name" value="HMG_box"/>
    <property type="match status" value="1"/>
</dbReference>
<name>A0A0D7BFR0_9AGAR</name>
<dbReference type="AlphaFoldDB" id="A0A0D7BFR0"/>
<gene>
    <name evidence="5" type="ORF">CYLTODRAFT_326150</name>
</gene>
<dbReference type="InterPro" id="IPR009071">
    <property type="entry name" value="HMG_box_dom"/>
</dbReference>
<dbReference type="PANTHER" id="PTHR45789">
    <property type="entry name" value="FI18025P1"/>
    <property type="match status" value="1"/>
</dbReference>
<dbReference type="EMBL" id="KN880502">
    <property type="protein sequence ID" value="KIY68446.1"/>
    <property type="molecule type" value="Genomic_DNA"/>
</dbReference>
<proteinExistence type="predicted"/>
<dbReference type="CDD" id="cd01389">
    <property type="entry name" value="HMG-box_ROX1-like"/>
    <property type="match status" value="1"/>
</dbReference>